<dbReference type="GO" id="GO:0008915">
    <property type="term" value="F:lipid-A-disaccharide synthase activity"/>
    <property type="evidence" value="ECO:0007669"/>
    <property type="project" value="UniProtKB-EC"/>
</dbReference>
<evidence type="ECO:0000313" key="11">
    <source>
        <dbReference type="EMBL" id="MFD2159929.1"/>
    </source>
</evidence>
<organism evidence="11 12">
    <name type="scientific">Rubritalea tangerina</name>
    <dbReference type="NCBI Taxonomy" id="430798"/>
    <lineage>
        <taxon>Bacteria</taxon>
        <taxon>Pseudomonadati</taxon>
        <taxon>Verrucomicrobiota</taxon>
        <taxon>Verrucomicrobiia</taxon>
        <taxon>Verrucomicrobiales</taxon>
        <taxon>Rubritaleaceae</taxon>
        <taxon>Rubritalea</taxon>
    </lineage>
</organism>
<evidence type="ECO:0000256" key="10">
    <source>
        <dbReference type="NCBIfam" id="TIGR00215"/>
    </source>
</evidence>
<dbReference type="InterPro" id="IPR003835">
    <property type="entry name" value="Glyco_trans_19"/>
</dbReference>
<gene>
    <name evidence="11" type="primary">lpxB</name>
    <name evidence="11" type="ORF">ACFSW8_13560</name>
</gene>
<evidence type="ECO:0000256" key="8">
    <source>
        <dbReference type="ARBA" id="ARBA00023098"/>
    </source>
</evidence>
<dbReference type="RefSeq" id="WP_377088880.1">
    <property type="nucleotide sequence ID" value="NZ_JBHSJL010000014.1"/>
</dbReference>
<keyword evidence="12" id="KW-1185">Reference proteome</keyword>
<keyword evidence="7 11" id="KW-0808">Transferase</keyword>
<dbReference type="EMBL" id="JBHUJB010000061">
    <property type="protein sequence ID" value="MFD2159929.1"/>
    <property type="molecule type" value="Genomic_DNA"/>
</dbReference>
<evidence type="ECO:0000256" key="5">
    <source>
        <dbReference type="ARBA" id="ARBA00022556"/>
    </source>
</evidence>
<dbReference type="NCBIfam" id="TIGR00215">
    <property type="entry name" value="lpxB"/>
    <property type="match status" value="1"/>
</dbReference>
<evidence type="ECO:0000256" key="7">
    <source>
        <dbReference type="ARBA" id="ARBA00022679"/>
    </source>
</evidence>
<reference evidence="12" key="1">
    <citation type="journal article" date="2019" name="Int. J. Syst. Evol. Microbiol.">
        <title>The Global Catalogue of Microorganisms (GCM) 10K type strain sequencing project: providing services to taxonomists for standard genome sequencing and annotation.</title>
        <authorList>
            <consortium name="The Broad Institute Genomics Platform"/>
            <consortium name="The Broad Institute Genome Sequencing Center for Infectious Disease"/>
            <person name="Wu L."/>
            <person name="Ma J."/>
        </authorList>
    </citation>
    <scope>NUCLEOTIDE SEQUENCE [LARGE SCALE GENOMIC DNA]</scope>
    <source>
        <strain evidence="12">CCUG 57942</strain>
    </source>
</reference>
<evidence type="ECO:0000256" key="3">
    <source>
        <dbReference type="ARBA" id="ARBA00020902"/>
    </source>
</evidence>
<comment type="function">
    <text evidence="1">Condensation of UDP-2,3-diacylglucosamine and 2,3-diacylglucosamine-1-phosphate to form lipid A disaccharide, a precursor of lipid A, a phosphorylated glycolipid that anchors the lipopolysaccharide to the outer membrane of the cell.</text>
</comment>
<dbReference type="Proteomes" id="UP001597389">
    <property type="component" value="Unassembled WGS sequence"/>
</dbReference>
<evidence type="ECO:0000256" key="1">
    <source>
        <dbReference type="ARBA" id="ARBA00002056"/>
    </source>
</evidence>
<dbReference type="PANTHER" id="PTHR30372">
    <property type="entry name" value="LIPID-A-DISACCHARIDE SYNTHASE"/>
    <property type="match status" value="1"/>
</dbReference>
<keyword evidence="8" id="KW-0443">Lipid metabolism</keyword>
<evidence type="ECO:0000256" key="2">
    <source>
        <dbReference type="ARBA" id="ARBA00012687"/>
    </source>
</evidence>
<dbReference type="Pfam" id="PF02684">
    <property type="entry name" value="LpxB"/>
    <property type="match status" value="1"/>
</dbReference>
<comment type="catalytic activity">
    <reaction evidence="9">
        <text>a lipid X + a UDP-2-N,3-O-bis[(3R)-3-hydroxyacyl]-alpha-D-glucosamine = a lipid A disaccharide + UDP + H(+)</text>
        <dbReference type="Rhea" id="RHEA:67828"/>
        <dbReference type="ChEBI" id="CHEBI:15378"/>
        <dbReference type="ChEBI" id="CHEBI:58223"/>
        <dbReference type="ChEBI" id="CHEBI:137748"/>
        <dbReference type="ChEBI" id="CHEBI:176338"/>
        <dbReference type="ChEBI" id="CHEBI:176343"/>
        <dbReference type="EC" id="2.4.1.182"/>
    </reaction>
</comment>
<protein>
    <recommendedName>
        <fullName evidence="3 10">Lipid-A-disaccharide synthase</fullName>
        <ecNumber evidence="2 10">2.4.1.182</ecNumber>
    </recommendedName>
</protein>
<evidence type="ECO:0000313" key="12">
    <source>
        <dbReference type="Proteomes" id="UP001597389"/>
    </source>
</evidence>
<comment type="caution">
    <text evidence="11">The sequence shown here is derived from an EMBL/GenBank/DDBJ whole genome shotgun (WGS) entry which is preliminary data.</text>
</comment>
<sequence length="377" mass="41723">MKNTSIYLIAGEVSGDTHGAELIHALKDTIPNAQILGTGGPEMQKASDGKIRDWVEDAAVMGIWEVLKQYSWFKKQFDLMLKEIIATAPTALVLIDYPGFNLRMAKAVRDALPQTKIIYYISPQVWAWNKGRIPKMANLLDQMICIFPFEKEIFESAGLPTEFVGHPIVDELREKSISTERDPKLVGLFPGSREREVARLFPVMLEAARRLNSEHPSIRFQAPAASPKLAQSMQSYLDKAKLPDGLVSISTGDSHSLMQKAACGVIASGTATLEAAYYGLPYCLMYRIAWPTYFIGKMLVKVDYIGLVNILAGKQVVEEFVQGDADPCHIQHALDKFLADPDYTHKVQSELLATAEKLGTPGCHQRAADCIAKVLAQ</sequence>
<dbReference type="SUPFAM" id="SSF53756">
    <property type="entry name" value="UDP-Glycosyltransferase/glycogen phosphorylase"/>
    <property type="match status" value="1"/>
</dbReference>
<evidence type="ECO:0000256" key="6">
    <source>
        <dbReference type="ARBA" id="ARBA00022676"/>
    </source>
</evidence>
<dbReference type="EC" id="2.4.1.182" evidence="2 10"/>
<dbReference type="PANTHER" id="PTHR30372:SF4">
    <property type="entry name" value="LIPID-A-DISACCHARIDE SYNTHASE, MITOCHONDRIAL-RELATED"/>
    <property type="match status" value="1"/>
</dbReference>
<name>A0ABW4ZDG7_9BACT</name>
<keyword evidence="6 11" id="KW-0328">Glycosyltransferase</keyword>
<keyword evidence="5" id="KW-0441">Lipid A biosynthesis</keyword>
<evidence type="ECO:0000256" key="4">
    <source>
        <dbReference type="ARBA" id="ARBA00022516"/>
    </source>
</evidence>
<accession>A0ABW4ZDG7</accession>
<keyword evidence="4" id="KW-0444">Lipid biosynthesis</keyword>
<evidence type="ECO:0000256" key="9">
    <source>
        <dbReference type="ARBA" id="ARBA00048975"/>
    </source>
</evidence>
<proteinExistence type="predicted"/>